<name>A0A382V5E2_9ZZZZ</name>
<keyword evidence="4" id="KW-0648">Protein biosynthesis</keyword>
<organism evidence="6">
    <name type="scientific">marine metagenome</name>
    <dbReference type="NCBI Taxonomy" id="408172"/>
    <lineage>
        <taxon>unclassified sequences</taxon>
        <taxon>metagenomes</taxon>
        <taxon>ecological metagenomes</taxon>
    </lineage>
</organism>
<dbReference type="InterPro" id="IPR002661">
    <property type="entry name" value="Ribosome_recyc_fac"/>
</dbReference>
<dbReference type="PANTHER" id="PTHR20982">
    <property type="entry name" value="RIBOSOME RECYCLING FACTOR"/>
    <property type="match status" value="1"/>
</dbReference>
<proteinExistence type="inferred from homology"/>
<feature type="domain" description="Ribosome recycling factor" evidence="5">
    <location>
        <begin position="25"/>
        <end position="187"/>
    </location>
</feature>
<dbReference type="Gene3D" id="3.30.1360.40">
    <property type="match status" value="1"/>
</dbReference>
<gene>
    <name evidence="6" type="ORF">METZ01_LOCUS394511</name>
</gene>
<dbReference type="CDD" id="cd00520">
    <property type="entry name" value="RRF"/>
    <property type="match status" value="1"/>
</dbReference>
<dbReference type="SUPFAM" id="SSF55194">
    <property type="entry name" value="Ribosome recycling factor, RRF"/>
    <property type="match status" value="1"/>
</dbReference>
<dbReference type="FunFam" id="1.10.132.20:FF:000001">
    <property type="entry name" value="Ribosome-recycling factor"/>
    <property type="match status" value="1"/>
</dbReference>
<evidence type="ECO:0000256" key="3">
    <source>
        <dbReference type="ARBA" id="ARBA00022490"/>
    </source>
</evidence>
<dbReference type="GO" id="GO:0043023">
    <property type="term" value="F:ribosomal large subunit binding"/>
    <property type="evidence" value="ECO:0007669"/>
    <property type="project" value="TreeGrafter"/>
</dbReference>
<dbReference type="NCBIfam" id="TIGR00496">
    <property type="entry name" value="frr"/>
    <property type="match status" value="1"/>
</dbReference>
<comment type="similarity">
    <text evidence="2">Belongs to the RRF family.</text>
</comment>
<dbReference type="AlphaFoldDB" id="A0A382V5E2"/>
<dbReference type="GO" id="GO:0005829">
    <property type="term" value="C:cytosol"/>
    <property type="evidence" value="ECO:0007669"/>
    <property type="project" value="GOC"/>
</dbReference>
<dbReference type="FunFam" id="3.30.1360.40:FF:000001">
    <property type="entry name" value="Ribosome-recycling factor"/>
    <property type="match status" value="1"/>
</dbReference>
<accession>A0A382V5E2</accession>
<dbReference type="InterPro" id="IPR023584">
    <property type="entry name" value="Ribosome_recyc_fac_dom"/>
</dbReference>
<dbReference type="PANTHER" id="PTHR20982:SF3">
    <property type="entry name" value="MITOCHONDRIAL RIBOSOME RECYCLING FACTOR PSEUDO 1"/>
    <property type="match status" value="1"/>
</dbReference>
<sequence>MEISDPKSAADYARQRMTGNVEHVRQELAGVRTGRASIGILDSVSVDAYGSQLPLNQVASLSVPEPTLIVASPFDPSQIASIEKAIRNANLGLNPSNDGKVIRIPIPPLTTERRKELSKVVHQLTEEGRNNVRQVRRDANDALKQLLKNHELGEDDERRALDTIQTLTDTFVHQIDELQTTKDAELLE</sequence>
<dbReference type="Pfam" id="PF01765">
    <property type="entry name" value="RRF"/>
    <property type="match status" value="1"/>
</dbReference>
<dbReference type="GO" id="GO:0002184">
    <property type="term" value="P:cytoplasmic translational termination"/>
    <property type="evidence" value="ECO:0007669"/>
    <property type="project" value="TreeGrafter"/>
</dbReference>
<protein>
    <recommendedName>
        <fullName evidence="5">Ribosome recycling factor domain-containing protein</fullName>
    </recommendedName>
</protein>
<keyword evidence="3" id="KW-0963">Cytoplasm</keyword>
<dbReference type="InterPro" id="IPR036191">
    <property type="entry name" value="RRF_sf"/>
</dbReference>
<comment type="subcellular location">
    <subcellularLocation>
        <location evidence="1">Cytoplasm</location>
    </subcellularLocation>
</comment>
<evidence type="ECO:0000313" key="6">
    <source>
        <dbReference type="EMBL" id="SVD41657.1"/>
    </source>
</evidence>
<dbReference type="HAMAP" id="MF_00040">
    <property type="entry name" value="RRF"/>
    <property type="match status" value="1"/>
</dbReference>
<evidence type="ECO:0000256" key="4">
    <source>
        <dbReference type="ARBA" id="ARBA00022917"/>
    </source>
</evidence>
<evidence type="ECO:0000256" key="2">
    <source>
        <dbReference type="ARBA" id="ARBA00005912"/>
    </source>
</evidence>
<reference evidence="6" key="1">
    <citation type="submission" date="2018-05" db="EMBL/GenBank/DDBJ databases">
        <authorList>
            <person name="Lanie J.A."/>
            <person name="Ng W.-L."/>
            <person name="Kazmierczak K.M."/>
            <person name="Andrzejewski T.M."/>
            <person name="Davidsen T.M."/>
            <person name="Wayne K.J."/>
            <person name="Tettelin H."/>
            <person name="Glass J.I."/>
            <person name="Rusch D."/>
            <person name="Podicherti R."/>
            <person name="Tsui H.-C.T."/>
            <person name="Winkler M.E."/>
        </authorList>
    </citation>
    <scope>NUCLEOTIDE SEQUENCE</scope>
</reference>
<dbReference type="EMBL" id="UINC01149281">
    <property type="protein sequence ID" value="SVD41657.1"/>
    <property type="molecule type" value="Genomic_DNA"/>
</dbReference>
<dbReference type="Gene3D" id="1.10.132.20">
    <property type="entry name" value="Ribosome-recycling factor"/>
    <property type="match status" value="1"/>
</dbReference>
<evidence type="ECO:0000259" key="5">
    <source>
        <dbReference type="Pfam" id="PF01765"/>
    </source>
</evidence>
<evidence type="ECO:0000256" key="1">
    <source>
        <dbReference type="ARBA" id="ARBA00004496"/>
    </source>
</evidence>